<accession>A0A2B4S0R6</accession>
<evidence type="ECO:0000313" key="3">
    <source>
        <dbReference type="Proteomes" id="UP000225706"/>
    </source>
</evidence>
<evidence type="ECO:0000313" key="2">
    <source>
        <dbReference type="EMBL" id="PFX23491.1"/>
    </source>
</evidence>
<feature type="region of interest" description="Disordered" evidence="1">
    <location>
        <begin position="83"/>
        <end position="128"/>
    </location>
</feature>
<feature type="compositionally biased region" description="Low complexity" evidence="1">
    <location>
        <begin position="102"/>
        <end position="115"/>
    </location>
</feature>
<keyword evidence="3" id="KW-1185">Reference proteome</keyword>
<feature type="compositionally biased region" description="Basic and acidic residues" evidence="1">
    <location>
        <begin position="45"/>
        <end position="65"/>
    </location>
</feature>
<gene>
    <name evidence="2" type="ORF">AWC38_SpisGene11984</name>
</gene>
<organism evidence="2 3">
    <name type="scientific">Stylophora pistillata</name>
    <name type="common">Smooth cauliflower coral</name>
    <dbReference type="NCBI Taxonomy" id="50429"/>
    <lineage>
        <taxon>Eukaryota</taxon>
        <taxon>Metazoa</taxon>
        <taxon>Cnidaria</taxon>
        <taxon>Anthozoa</taxon>
        <taxon>Hexacorallia</taxon>
        <taxon>Scleractinia</taxon>
        <taxon>Astrocoeniina</taxon>
        <taxon>Pocilloporidae</taxon>
        <taxon>Stylophora</taxon>
    </lineage>
</organism>
<dbReference type="AlphaFoldDB" id="A0A2B4S0R6"/>
<sequence>MGMVEGLTTYLNKPETVSFENYQPLFSSDNSLVGASSGGKSPKKMQKDRPQPSKKKETKKAAMDKLKKSIFLPELPVKEPPKLIAPKIVPDGPWKYSEPQPTTTTTTSTTTTITTRKQEDTETDTEPGEIAVSSECTMDAFLREVLDEAIISYPCPIHNTPMEELKAKDPTSSAVYLRCAELNCPVFTNLNDYSVYYYECRKQGHRWYTLDRIHTMQCECGVAPSLSLSESEHNFHKINLRCIENVCGLFTFWRIHPRKKTMGIFNGL</sequence>
<proteinExistence type="predicted"/>
<reference evidence="3" key="1">
    <citation type="journal article" date="2017" name="bioRxiv">
        <title>Comparative analysis of the genomes of Stylophora pistillata and Acropora digitifera provides evidence for extensive differences between species of corals.</title>
        <authorList>
            <person name="Voolstra C.R."/>
            <person name="Li Y."/>
            <person name="Liew Y.J."/>
            <person name="Baumgarten S."/>
            <person name="Zoccola D."/>
            <person name="Flot J.-F."/>
            <person name="Tambutte S."/>
            <person name="Allemand D."/>
            <person name="Aranda M."/>
        </authorList>
    </citation>
    <scope>NUCLEOTIDE SEQUENCE [LARGE SCALE GENOMIC DNA]</scope>
</reference>
<dbReference type="EMBL" id="LSMT01000206">
    <property type="protein sequence ID" value="PFX23491.1"/>
    <property type="molecule type" value="Genomic_DNA"/>
</dbReference>
<evidence type="ECO:0000256" key="1">
    <source>
        <dbReference type="SAM" id="MobiDB-lite"/>
    </source>
</evidence>
<name>A0A2B4S0R6_STYPI</name>
<comment type="caution">
    <text evidence="2">The sequence shown here is derived from an EMBL/GenBank/DDBJ whole genome shotgun (WGS) entry which is preliminary data.</text>
</comment>
<protein>
    <submittedName>
        <fullName evidence="2">Uncharacterized protein</fullName>
    </submittedName>
</protein>
<dbReference type="Proteomes" id="UP000225706">
    <property type="component" value="Unassembled WGS sequence"/>
</dbReference>
<feature type="region of interest" description="Disordered" evidence="1">
    <location>
        <begin position="26"/>
        <end position="65"/>
    </location>
</feature>